<organism evidence="1 2">
    <name type="scientific">Oryza meyeriana var. granulata</name>
    <dbReference type="NCBI Taxonomy" id="110450"/>
    <lineage>
        <taxon>Eukaryota</taxon>
        <taxon>Viridiplantae</taxon>
        <taxon>Streptophyta</taxon>
        <taxon>Embryophyta</taxon>
        <taxon>Tracheophyta</taxon>
        <taxon>Spermatophyta</taxon>
        <taxon>Magnoliopsida</taxon>
        <taxon>Liliopsida</taxon>
        <taxon>Poales</taxon>
        <taxon>Poaceae</taxon>
        <taxon>BOP clade</taxon>
        <taxon>Oryzoideae</taxon>
        <taxon>Oryzeae</taxon>
        <taxon>Oryzinae</taxon>
        <taxon>Oryza</taxon>
        <taxon>Oryza meyeriana</taxon>
    </lineage>
</organism>
<accession>A0A6G1ECW2</accession>
<evidence type="ECO:0000313" key="2">
    <source>
        <dbReference type="Proteomes" id="UP000479710"/>
    </source>
</evidence>
<keyword evidence="2" id="KW-1185">Reference proteome</keyword>
<name>A0A6G1ECW2_9ORYZ</name>
<dbReference type="EMBL" id="SPHZ02000004">
    <property type="protein sequence ID" value="KAF0922426.1"/>
    <property type="molecule type" value="Genomic_DNA"/>
</dbReference>
<gene>
    <name evidence="1" type="ORF">E2562_034669</name>
</gene>
<evidence type="ECO:0000313" key="1">
    <source>
        <dbReference type="EMBL" id="KAF0922426.1"/>
    </source>
</evidence>
<dbReference type="AlphaFoldDB" id="A0A6G1ECW2"/>
<sequence>MSIILPEESSRSKWLAARVVVLATPANSSSTAARAATALLETEIALLVIFPAIPTNPQEGAADGTFSGMDRRN</sequence>
<comment type="caution">
    <text evidence="1">The sequence shown here is derived from an EMBL/GenBank/DDBJ whole genome shotgun (WGS) entry which is preliminary data.</text>
</comment>
<proteinExistence type="predicted"/>
<dbReference type="EMBL" id="SPHZ02000004">
    <property type="protein sequence ID" value="KAF0922427.1"/>
    <property type="molecule type" value="Genomic_DNA"/>
</dbReference>
<dbReference type="Proteomes" id="UP000479710">
    <property type="component" value="Unassembled WGS sequence"/>
</dbReference>
<reference evidence="1 2" key="1">
    <citation type="submission" date="2019-11" db="EMBL/GenBank/DDBJ databases">
        <title>Whole genome sequence of Oryza granulata.</title>
        <authorList>
            <person name="Li W."/>
        </authorList>
    </citation>
    <scope>NUCLEOTIDE SEQUENCE [LARGE SCALE GENOMIC DNA]</scope>
    <source>
        <strain evidence="2">cv. Menghai</strain>
        <tissue evidence="1">Leaf</tissue>
    </source>
</reference>
<protein>
    <submittedName>
        <fullName evidence="1">Uncharacterized protein</fullName>
    </submittedName>
</protein>
<feature type="non-terminal residue" evidence="1">
    <location>
        <position position="73"/>
    </location>
</feature>